<dbReference type="PANTHER" id="PTHR10302">
    <property type="entry name" value="SINGLE-STRANDED DNA-BINDING PROTEIN"/>
    <property type="match status" value="1"/>
</dbReference>
<dbReference type="CDD" id="cd04496">
    <property type="entry name" value="SSB_OBF"/>
    <property type="match status" value="1"/>
</dbReference>
<dbReference type="SUPFAM" id="SSF50249">
    <property type="entry name" value="Nucleic acid-binding proteins"/>
    <property type="match status" value="1"/>
</dbReference>
<keyword evidence="1 2" id="KW-0238">DNA-binding</keyword>
<dbReference type="Pfam" id="PF00436">
    <property type="entry name" value="SSB"/>
    <property type="match status" value="1"/>
</dbReference>
<proteinExistence type="inferred from homology"/>
<dbReference type="Gene3D" id="2.40.50.140">
    <property type="entry name" value="Nucleic acid-binding proteins"/>
    <property type="match status" value="1"/>
</dbReference>
<evidence type="ECO:0000313" key="5">
    <source>
        <dbReference type="Proteomes" id="UP000199109"/>
    </source>
</evidence>
<dbReference type="InterPro" id="IPR011344">
    <property type="entry name" value="ssDNA-bd"/>
</dbReference>
<reference evidence="4 5" key="1">
    <citation type="submission" date="2016-10" db="EMBL/GenBank/DDBJ databases">
        <authorList>
            <person name="de Groot N.N."/>
        </authorList>
    </citation>
    <scope>NUCLEOTIDE SEQUENCE [LARGE SCALE GENOMIC DNA]</scope>
    <source>
        <strain evidence="4 5">DSM 23421</strain>
    </source>
</reference>
<dbReference type="GO" id="GO:0006260">
    <property type="term" value="P:DNA replication"/>
    <property type="evidence" value="ECO:0007669"/>
    <property type="project" value="InterPro"/>
</dbReference>
<organism evidence="4 5">
    <name type="scientific">Pricia antarctica</name>
    <dbReference type="NCBI Taxonomy" id="641691"/>
    <lineage>
        <taxon>Bacteria</taxon>
        <taxon>Pseudomonadati</taxon>
        <taxon>Bacteroidota</taxon>
        <taxon>Flavobacteriia</taxon>
        <taxon>Flavobacteriales</taxon>
        <taxon>Flavobacteriaceae</taxon>
        <taxon>Pricia</taxon>
    </lineage>
</organism>
<dbReference type="PANTHER" id="PTHR10302:SF0">
    <property type="entry name" value="SINGLE-STRANDED DNA-BINDING PROTEIN, MITOCHONDRIAL"/>
    <property type="match status" value="1"/>
</dbReference>
<gene>
    <name evidence="4" type="ORF">SAMN05421636_101576</name>
</gene>
<dbReference type="STRING" id="641691.SAMN05421636_101576"/>
<dbReference type="Proteomes" id="UP000199109">
    <property type="component" value="Unassembled WGS sequence"/>
</dbReference>
<dbReference type="AlphaFoldDB" id="A0A1G6X935"/>
<sequence>MGSRSKTGTMKSYRILKNEAEQKLKNKKKENAPDIISKSVFNACAMVVRVPYKSLNILIMSTLRNKVQLIGNVGNEPETTVLESGKKVTRFSLATNENYRNDKGEKVQTTDWHNIVAWGKTAEIIEQYAGKGKQIAVEGKLTSRNYETKEGEKRYITEVVVNELVLLGFKGDSEKAA</sequence>
<evidence type="ECO:0000256" key="1">
    <source>
        <dbReference type="ARBA" id="ARBA00023125"/>
    </source>
</evidence>
<protein>
    <recommendedName>
        <fullName evidence="2 3">Single-stranded DNA-binding protein</fullName>
        <shortName evidence="2">SSB</shortName>
    </recommendedName>
</protein>
<accession>A0A1G6X935</accession>
<evidence type="ECO:0000256" key="2">
    <source>
        <dbReference type="HAMAP-Rule" id="MF_00984"/>
    </source>
</evidence>
<dbReference type="PROSITE" id="PS50935">
    <property type="entry name" value="SSB"/>
    <property type="match status" value="1"/>
</dbReference>
<comment type="subunit">
    <text evidence="2">Homotetramer.</text>
</comment>
<dbReference type="NCBIfam" id="TIGR00621">
    <property type="entry name" value="ssb"/>
    <property type="match status" value="1"/>
</dbReference>
<dbReference type="InterPro" id="IPR012340">
    <property type="entry name" value="NA-bd_OB-fold"/>
</dbReference>
<dbReference type="HAMAP" id="MF_00984">
    <property type="entry name" value="SSB"/>
    <property type="match status" value="1"/>
</dbReference>
<keyword evidence="5" id="KW-1185">Reference proteome</keyword>
<dbReference type="GO" id="GO:0009295">
    <property type="term" value="C:nucleoid"/>
    <property type="evidence" value="ECO:0007669"/>
    <property type="project" value="TreeGrafter"/>
</dbReference>
<dbReference type="InterPro" id="IPR000424">
    <property type="entry name" value="Primosome_PriB/ssb"/>
</dbReference>
<evidence type="ECO:0000313" key="4">
    <source>
        <dbReference type="EMBL" id="SDD74591.1"/>
    </source>
</evidence>
<dbReference type="EMBL" id="FNAO01000001">
    <property type="protein sequence ID" value="SDD74591.1"/>
    <property type="molecule type" value="Genomic_DNA"/>
</dbReference>
<comment type="caution">
    <text evidence="2">Lacks conserved residue(s) required for the propagation of feature annotation.</text>
</comment>
<dbReference type="GO" id="GO:0003697">
    <property type="term" value="F:single-stranded DNA binding"/>
    <property type="evidence" value="ECO:0007669"/>
    <property type="project" value="UniProtKB-UniRule"/>
</dbReference>
<evidence type="ECO:0000256" key="3">
    <source>
        <dbReference type="RuleBase" id="RU000524"/>
    </source>
</evidence>
<name>A0A1G6X935_9FLAO</name>